<reference evidence="1 2" key="1">
    <citation type="submission" date="2012-09" db="EMBL/GenBank/DDBJ databases">
        <title>Genome Sequence of alkane-degrading Bacterium Alcanivorax sp. 6-D-6.</title>
        <authorList>
            <person name="Lai Q."/>
            <person name="Shao Z."/>
        </authorList>
    </citation>
    <scope>NUCLEOTIDE SEQUENCE [LARGE SCALE GENOMIC DNA]</scope>
    <source>
        <strain evidence="1 2">6-D-6</strain>
    </source>
</reference>
<dbReference type="InterPro" id="IPR027396">
    <property type="entry name" value="DsrEFH-like"/>
</dbReference>
<sequence length="104" mass="11560">MADSILYVLHRGPCHSPDWRETQEMILTGAAFGLQSTVWITDGVLRALNRLAAPREQLEQLQAFAVRCVASAEALADYPVDSIEPLSTDDLRHLHANSEQTLVF</sequence>
<dbReference type="Gene3D" id="3.40.1260.10">
    <property type="entry name" value="DsrEFH-like"/>
    <property type="match status" value="1"/>
</dbReference>
<evidence type="ECO:0000313" key="1">
    <source>
        <dbReference type="EMBL" id="KAF0804147.1"/>
    </source>
</evidence>
<dbReference type="Proteomes" id="UP000771797">
    <property type="component" value="Unassembled WGS sequence"/>
</dbReference>
<name>A0ABQ6Y525_9GAMM</name>
<evidence type="ECO:0000313" key="2">
    <source>
        <dbReference type="Proteomes" id="UP000771797"/>
    </source>
</evidence>
<keyword evidence="2" id="KW-1185">Reference proteome</keyword>
<dbReference type="SUPFAM" id="SSF75169">
    <property type="entry name" value="DsrEFH-like"/>
    <property type="match status" value="1"/>
</dbReference>
<dbReference type="RefSeq" id="WP_133490710.1">
    <property type="nucleotide sequence ID" value="NZ_AQPF01000037.1"/>
</dbReference>
<proteinExistence type="predicted"/>
<protein>
    <recommendedName>
        <fullName evidence="3">tRNA 2-thiouridine synthesizing protein C</fullName>
    </recommendedName>
</protein>
<organism evidence="1 2">
    <name type="scientific">Alcanivorax xiamenensis</name>
    <dbReference type="NCBI Taxonomy" id="1177156"/>
    <lineage>
        <taxon>Bacteria</taxon>
        <taxon>Pseudomonadati</taxon>
        <taxon>Pseudomonadota</taxon>
        <taxon>Gammaproteobacteria</taxon>
        <taxon>Oceanospirillales</taxon>
        <taxon>Alcanivoracaceae</taxon>
        <taxon>Alcanivorax</taxon>
    </lineage>
</organism>
<accession>A0ABQ6Y525</accession>
<evidence type="ECO:0008006" key="3">
    <source>
        <dbReference type="Google" id="ProtNLM"/>
    </source>
</evidence>
<comment type="caution">
    <text evidence="1">The sequence shown here is derived from an EMBL/GenBank/DDBJ whole genome shotgun (WGS) entry which is preliminary data.</text>
</comment>
<gene>
    <name evidence="1" type="ORF">A6D6_03315</name>
</gene>
<dbReference type="EMBL" id="AQPF01000037">
    <property type="protein sequence ID" value="KAF0804147.1"/>
    <property type="molecule type" value="Genomic_DNA"/>
</dbReference>